<dbReference type="GO" id="GO:0016301">
    <property type="term" value="F:kinase activity"/>
    <property type="evidence" value="ECO:0007669"/>
    <property type="project" value="UniProtKB-KW"/>
</dbReference>
<sequence length="268" mass="30471">MFDPFLDRWKLTRDGDPIRTFSSDLLPVLFEGRPAMLKVARFEEEVRGGRLLAWWQGRGAAPVLALHGDALLLERANDDGRLTRLAHEDDDEATRILCDTAARLHEPRNDHPPALTPLREWFRSLWRAGERYGGTYRAALEAAERLIAEPRDVRPLHGDLHHGNVLSFGERGWLAIDPKGLIGERSFDYANIFYNPVPLLATNPERFRRRVDVVSERAGLERERLVQWILAYGGLSSAWHLEDGDERGARLALIVAELARQNSSSSKR</sequence>
<dbReference type="GO" id="GO:0019748">
    <property type="term" value="P:secondary metabolic process"/>
    <property type="evidence" value="ECO:0007669"/>
    <property type="project" value="InterPro"/>
</dbReference>
<dbReference type="RefSeq" id="WP_110888786.1">
    <property type="nucleotide sequence ID" value="NZ_QJSX01000026.1"/>
</dbReference>
<dbReference type="Pfam" id="PF04655">
    <property type="entry name" value="APH_6_hur"/>
    <property type="match status" value="1"/>
</dbReference>
<keyword evidence="1" id="KW-0418">Kinase</keyword>
<reference evidence="1 2" key="1">
    <citation type="submission" date="2018-06" db="EMBL/GenBank/DDBJ databases">
        <title>Genomic Encyclopedia of Type Strains, Phase IV (KMG-IV): sequencing the most valuable type-strain genomes for metagenomic binning, comparative biology and taxonomic classification.</title>
        <authorList>
            <person name="Goeker M."/>
        </authorList>
    </citation>
    <scope>NUCLEOTIDE SEQUENCE [LARGE SCALE GENOMIC DNA]</scope>
    <source>
        <strain evidence="1 2">DSM 18048</strain>
    </source>
</reference>
<comment type="caution">
    <text evidence="1">The sequence shown here is derived from an EMBL/GenBank/DDBJ whole genome shotgun (WGS) entry which is preliminary data.</text>
</comment>
<keyword evidence="2" id="KW-1185">Reference proteome</keyword>
<dbReference type="InterPro" id="IPR006748">
    <property type="entry name" value="NH2Glyco/OHUrea_AB-resist_kin"/>
</dbReference>
<accession>A0A318S1X4</accession>
<evidence type="ECO:0000313" key="1">
    <source>
        <dbReference type="EMBL" id="PYE48937.1"/>
    </source>
</evidence>
<name>A0A318S1X4_9DEIO</name>
<dbReference type="OrthoDB" id="179394at2"/>
<organism evidence="1 2">
    <name type="scientific">Deinococcus yavapaiensis KR-236</name>
    <dbReference type="NCBI Taxonomy" id="694435"/>
    <lineage>
        <taxon>Bacteria</taxon>
        <taxon>Thermotogati</taxon>
        <taxon>Deinococcota</taxon>
        <taxon>Deinococci</taxon>
        <taxon>Deinococcales</taxon>
        <taxon>Deinococcaceae</taxon>
        <taxon>Deinococcus</taxon>
    </lineage>
</organism>
<gene>
    <name evidence="1" type="ORF">DES52_1263</name>
</gene>
<proteinExistence type="predicted"/>
<protein>
    <submittedName>
        <fullName evidence="1">Streptomycin 6-kinase</fullName>
    </submittedName>
</protein>
<dbReference type="AlphaFoldDB" id="A0A318S1X4"/>
<keyword evidence="1" id="KW-0808">Transferase</keyword>
<dbReference type="EMBL" id="QJSX01000026">
    <property type="protein sequence ID" value="PYE48937.1"/>
    <property type="molecule type" value="Genomic_DNA"/>
</dbReference>
<dbReference type="Proteomes" id="UP000248326">
    <property type="component" value="Unassembled WGS sequence"/>
</dbReference>
<dbReference type="GO" id="GO:0016773">
    <property type="term" value="F:phosphotransferase activity, alcohol group as acceptor"/>
    <property type="evidence" value="ECO:0007669"/>
    <property type="project" value="InterPro"/>
</dbReference>
<dbReference type="Gene3D" id="1.10.510.10">
    <property type="entry name" value="Transferase(Phosphotransferase) domain 1"/>
    <property type="match status" value="1"/>
</dbReference>
<dbReference type="SUPFAM" id="SSF56112">
    <property type="entry name" value="Protein kinase-like (PK-like)"/>
    <property type="match status" value="1"/>
</dbReference>
<dbReference type="Gene3D" id="1.20.1270.240">
    <property type="match status" value="1"/>
</dbReference>
<evidence type="ECO:0000313" key="2">
    <source>
        <dbReference type="Proteomes" id="UP000248326"/>
    </source>
</evidence>
<dbReference type="InterPro" id="IPR011009">
    <property type="entry name" value="Kinase-like_dom_sf"/>
</dbReference>